<gene>
    <name evidence="1" type="ORF">PR048_022977</name>
</gene>
<name>A0ABQ9GSS4_9NEOP</name>
<dbReference type="Pfam" id="PF15375">
    <property type="entry name" value="FSAF1"/>
    <property type="match status" value="1"/>
</dbReference>
<protein>
    <submittedName>
        <fullName evidence="1">Uncharacterized protein</fullName>
    </submittedName>
</protein>
<reference evidence="1 2" key="1">
    <citation type="submission" date="2023-02" db="EMBL/GenBank/DDBJ databases">
        <title>LHISI_Scaffold_Assembly.</title>
        <authorList>
            <person name="Stuart O.P."/>
            <person name="Cleave R."/>
            <person name="Magrath M.J.L."/>
            <person name="Mikheyev A.S."/>
        </authorList>
    </citation>
    <scope>NUCLEOTIDE SEQUENCE [LARGE SCALE GENOMIC DNA]</scope>
    <source>
        <strain evidence="1">Daus_M_001</strain>
        <tissue evidence="1">Leg muscle</tissue>
    </source>
</reference>
<dbReference type="EMBL" id="JARBHB010000009">
    <property type="protein sequence ID" value="KAJ8875086.1"/>
    <property type="molecule type" value="Genomic_DNA"/>
</dbReference>
<dbReference type="Proteomes" id="UP001159363">
    <property type="component" value="Chromosome 8"/>
</dbReference>
<comment type="caution">
    <text evidence="1">The sequence shown here is derived from an EMBL/GenBank/DDBJ whole genome shotgun (WGS) entry which is preliminary data.</text>
</comment>
<accession>A0ABQ9GSS4</accession>
<organism evidence="1 2">
    <name type="scientific">Dryococelus australis</name>
    <dbReference type="NCBI Taxonomy" id="614101"/>
    <lineage>
        <taxon>Eukaryota</taxon>
        <taxon>Metazoa</taxon>
        <taxon>Ecdysozoa</taxon>
        <taxon>Arthropoda</taxon>
        <taxon>Hexapoda</taxon>
        <taxon>Insecta</taxon>
        <taxon>Pterygota</taxon>
        <taxon>Neoptera</taxon>
        <taxon>Polyneoptera</taxon>
        <taxon>Phasmatodea</taxon>
        <taxon>Verophasmatodea</taxon>
        <taxon>Anareolatae</taxon>
        <taxon>Phasmatidae</taxon>
        <taxon>Eurycanthinae</taxon>
        <taxon>Dryococelus</taxon>
    </lineage>
</organism>
<keyword evidence="2" id="KW-1185">Reference proteome</keyword>
<sequence>MDADLLAPVQTRCSRLKNNSTAGFQAVVFKTAKGKTKKGNMEGTESSTLAPGAGDLVDMKKVRHEVFKFAMSGYDPSQKEEAKINLAIKLGAKPPKKKYYNYKELRKMKEEAKEKEDMRVKLQMIGKNNLGKSNKKGLRRMPGKLRKAEKDGILESYGKVDCMSLVLTH</sequence>
<dbReference type="PANTHER" id="PTHR28366">
    <property type="entry name" value="CHROMOSOME 1 OPEN READING FRAME 131"/>
    <property type="match status" value="1"/>
</dbReference>
<dbReference type="InterPro" id="IPR027973">
    <property type="entry name" value="FSAF1-like"/>
</dbReference>
<dbReference type="InterPro" id="IPR052852">
    <property type="entry name" value="SSU_Processome_Comp"/>
</dbReference>
<evidence type="ECO:0000313" key="1">
    <source>
        <dbReference type="EMBL" id="KAJ8875086.1"/>
    </source>
</evidence>
<dbReference type="PANTHER" id="PTHR28366:SF1">
    <property type="entry name" value="CHROMOSOME 1 OPEN READING FRAME 131"/>
    <property type="match status" value="1"/>
</dbReference>
<evidence type="ECO:0000313" key="2">
    <source>
        <dbReference type="Proteomes" id="UP001159363"/>
    </source>
</evidence>
<proteinExistence type="predicted"/>